<dbReference type="AlphaFoldDB" id="L9LD83"/>
<sequence>MAVVLKQGHKSDQEHEQAEAQPPGRLTEHTTFVRDMIREVCGFAPYERRAMELLEVSKDKHVLKKSHLDLVPVLCKLGGKCWYDVNSGDMALQSVEQQEQLVLLLFSFSWQMDIELRMGKSALALAAIS</sequence>
<evidence type="ECO:0000256" key="6">
    <source>
        <dbReference type="ARBA" id="ARBA00035226"/>
    </source>
</evidence>
<evidence type="ECO:0000256" key="2">
    <source>
        <dbReference type="ARBA" id="ARBA00011133"/>
    </source>
</evidence>
<evidence type="ECO:0000256" key="3">
    <source>
        <dbReference type="ARBA" id="ARBA00022980"/>
    </source>
</evidence>
<dbReference type="PANTHER" id="PTHR10114">
    <property type="entry name" value="60S RIBOSOMAL PROTEIN L36"/>
    <property type="match status" value="1"/>
</dbReference>
<dbReference type="Pfam" id="PF01158">
    <property type="entry name" value="Ribosomal_L36e"/>
    <property type="match status" value="1"/>
</dbReference>
<evidence type="ECO:0000256" key="1">
    <source>
        <dbReference type="ARBA" id="ARBA00006509"/>
    </source>
</evidence>
<dbReference type="GO" id="GO:0005840">
    <property type="term" value="C:ribosome"/>
    <property type="evidence" value="ECO:0007669"/>
    <property type="project" value="UniProtKB-KW"/>
</dbReference>
<keyword evidence="3 9" id="KW-0689">Ribosomal protein</keyword>
<evidence type="ECO:0000256" key="8">
    <source>
        <dbReference type="SAM" id="MobiDB-lite"/>
    </source>
</evidence>
<comment type="similarity">
    <text evidence="1">Belongs to the eukaryotic ribosomal protein eL36 family.</text>
</comment>
<proteinExistence type="inferred from homology"/>
<dbReference type="GO" id="GO:0003735">
    <property type="term" value="F:structural constituent of ribosome"/>
    <property type="evidence" value="ECO:0007669"/>
    <property type="project" value="InterPro"/>
</dbReference>
<accession>L9LD83</accession>
<comment type="function">
    <text evidence="5">Component of the large ribosomal subunit. The ribosome is a large ribonucleoprotein complex responsible for the synthesis of proteins in the cell.</text>
</comment>
<evidence type="ECO:0000313" key="10">
    <source>
        <dbReference type="Proteomes" id="UP000011518"/>
    </source>
</evidence>
<protein>
    <recommendedName>
        <fullName evidence="6">Large ribosomal subunit protein eL36</fullName>
    </recommendedName>
    <alternativeName>
        <fullName evidence="7">60S ribosomal protein L36</fullName>
    </alternativeName>
</protein>
<feature type="region of interest" description="Disordered" evidence="8">
    <location>
        <begin position="1"/>
        <end position="24"/>
    </location>
</feature>
<feature type="compositionally biased region" description="Basic and acidic residues" evidence="8">
    <location>
        <begin position="9"/>
        <end position="18"/>
    </location>
</feature>
<reference evidence="10" key="2">
    <citation type="journal article" date="2013" name="Nat. Commun.">
        <title>Genome of the Chinese tree shrew.</title>
        <authorList>
            <person name="Fan Y."/>
            <person name="Huang Z.Y."/>
            <person name="Cao C.C."/>
            <person name="Chen C.S."/>
            <person name="Chen Y.X."/>
            <person name="Fan D.D."/>
            <person name="He J."/>
            <person name="Hou H.L."/>
            <person name="Hu L."/>
            <person name="Hu X.T."/>
            <person name="Jiang X.T."/>
            <person name="Lai R."/>
            <person name="Lang Y.S."/>
            <person name="Liang B."/>
            <person name="Liao S.G."/>
            <person name="Mu D."/>
            <person name="Ma Y.Y."/>
            <person name="Niu Y.Y."/>
            <person name="Sun X.Q."/>
            <person name="Xia J.Q."/>
            <person name="Xiao J."/>
            <person name="Xiong Z.Q."/>
            <person name="Xu L."/>
            <person name="Yang L."/>
            <person name="Zhang Y."/>
            <person name="Zhao W."/>
            <person name="Zhao X.D."/>
            <person name="Zheng Y.T."/>
            <person name="Zhou J.M."/>
            <person name="Zhu Y.B."/>
            <person name="Zhang G.J."/>
            <person name="Wang J."/>
            <person name="Yao Y.G."/>
        </authorList>
    </citation>
    <scope>NUCLEOTIDE SEQUENCE [LARGE SCALE GENOMIC DNA]</scope>
</reference>
<comment type="subunit">
    <text evidence="2">Component of the large ribosomal subunit.</text>
</comment>
<reference evidence="10" key="1">
    <citation type="submission" date="2012-07" db="EMBL/GenBank/DDBJ databases">
        <title>Genome of the Chinese tree shrew, a rising model animal genetically related to primates.</title>
        <authorList>
            <person name="Zhang G."/>
            <person name="Fan Y."/>
            <person name="Yao Y."/>
            <person name="Huang Z."/>
        </authorList>
    </citation>
    <scope>NUCLEOTIDE SEQUENCE [LARGE SCALE GENOMIC DNA]</scope>
</reference>
<dbReference type="STRING" id="246437.L9LD83"/>
<evidence type="ECO:0000313" key="9">
    <source>
        <dbReference type="EMBL" id="ELW72883.1"/>
    </source>
</evidence>
<dbReference type="EMBL" id="KB320386">
    <property type="protein sequence ID" value="ELW72883.1"/>
    <property type="molecule type" value="Genomic_DNA"/>
</dbReference>
<organism evidence="9 10">
    <name type="scientific">Tupaia chinensis</name>
    <name type="common">Chinese tree shrew</name>
    <name type="synonym">Tupaia belangeri chinensis</name>
    <dbReference type="NCBI Taxonomy" id="246437"/>
    <lineage>
        <taxon>Eukaryota</taxon>
        <taxon>Metazoa</taxon>
        <taxon>Chordata</taxon>
        <taxon>Craniata</taxon>
        <taxon>Vertebrata</taxon>
        <taxon>Euteleostomi</taxon>
        <taxon>Mammalia</taxon>
        <taxon>Eutheria</taxon>
        <taxon>Euarchontoglires</taxon>
        <taxon>Scandentia</taxon>
        <taxon>Tupaiidae</taxon>
        <taxon>Tupaia</taxon>
    </lineage>
</organism>
<keyword evidence="4" id="KW-0687">Ribonucleoprotein</keyword>
<dbReference type="Gene3D" id="1.10.10.1760">
    <property type="entry name" value="60S ribosomal protein L36"/>
    <property type="match status" value="1"/>
</dbReference>
<dbReference type="Proteomes" id="UP000011518">
    <property type="component" value="Unassembled WGS sequence"/>
</dbReference>
<evidence type="ECO:0000256" key="5">
    <source>
        <dbReference type="ARBA" id="ARBA00034092"/>
    </source>
</evidence>
<dbReference type="GO" id="GO:1990904">
    <property type="term" value="C:ribonucleoprotein complex"/>
    <property type="evidence" value="ECO:0007669"/>
    <property type="project" value="UniProtKB-KW"/>
</dbReference>
<gene>
    <name evidence="9" type="ORF">TREES_T100012776</name>
</gene>
<keyword evidence="10" id="KW-1185">Reference proteome</keyword>
<dbReference type="InterPro" id="IPR038097">
    <property type="entry name" value="Ribosomal_eL36_sf"/>
</dbReference>
<evidence type="ECO:0000256" key="4">
    <source>
        <dbReference type="ARBA" id="ARBA00023274"/>
    </source>
</evidence>
<dbReference type="GO" id="GO:0006412">
    <property type="term" value="P:translation"/>
    <property type="evidence" value="ECO:0007669"/>
    <property type="project" value="InterPro"/>
</dbReference>
<name>L9LD83_TUPCH</name>
<dbReference type="InParanoid" id="L9LD83"/>
<evidence type="ECO:0000256" key="7">
    <source>
        <dbReference type="ARBA" id="ARBA00035331"/>
    </source>
</evidence>
<dbReference type="InterPro" id="IPR000509">
    <property type="entry name" value="Ribosomal_eL36"/>
</dbReference>